<dbReference type="STRING" id="1806994.A0A507BTI3"/>
<accession>A0A507BTI3</accession>
<name>A0A507BTI3_9FUNG</name>
<dbReference type="OrthoDB" id="354304at2759"/>
<evidence type="ECO:0000313" key="2">
    <source>
        <dbReference type="EMBL" id="TPX30648.1"/>
    </source>
</evidence>
<dbReference type="Pfam" id="PF00300">
    <property type="entry name" value="His_Phos_1"/>
    <property type="match status" value="1"/>
</dbReference>
<dbReference type="GO" id="GO:0016791">
    <property type="term" value="F:phosphatase activity"/>
    <property type="evidence" value="ECO:0007669"/>
    <property type="project" value="TreeGrafter"/>
</dbReference>
<dbReference type="CDD" id="cd07067">
    <property type="entry name" value="HP_PGM_like"/>
    <property type="match status" value="1"/>
</dbReference>
<protein>
    <submittedName>
        <fullName evidence="2">Uncharacterized protein</fullName>
    </submittedName>
</protein>
<sequence>MNPLPMRPVQSKASHSMKRLVLCRHGETSANYKKLLQGRGIDLPLNERGVVQAKSLAERLRTETVARIRRYFKPEGMSTTRHRAQETAKIVRQHHPAATWFENPDLAEISWGAWEGTTATEDVESLLRNWDEGDYEACAPGGESPFVVEERSVSLIYNLIRARQEDNLVFILHGRLLRIIMSSLIHRNLSQMDSFRHHNCNINVLDVEIMDPASSSQLSSEVQPVDQETRRATGSALSHPQDMKITATILDDCTHLTDYLL</sequence>
<dbReference type="EMBL" id="QEAO01000061">
    <property type="protein sequence ID" value="TPX30648.1"/>
    <property type="molecule type" value="Genomic_DNA"/>
</dbReference>
<dbReference type="SMART" id="SM00855">
    <property type="entry name" value="PGAM"/>
    <property type="match status" value="1"/>
</dbReference>
<organism evidence="2 3">
    <name type="scientific">Synchytrium microbalum</name>
    <dbReference type="NCBI Taxonomy" id="1806994"/>
    <lineage>
        <taxon>Eukaryota</taxon>
        <taxon>Fungi</taxon>
        <taxon>Fungi incertae sedis</taxon>
        <taxon>Chytridiomycota</taxon>
        <taxon>Chytridiomycota incertae sedis</taxon>
        <taxon>Chytridiomycetes</taxon>
        <taxon>Synchytriales</taxon>
        <taxon>Synchytriaceae</taxon>
        <taxon>Synchytrium</taxon>
    </lineage>
</organism>
<dbReference type="PANTHER" id="PTHR48100:SF10">
    <property type="entry name" value="2-CARBOXY-D-ARABINITOL-1-PHOSPHATASE-RELATED"/>
    <property type="match status" value="1"/>
</dbReference>
<dbReference type="RefSeq" id="XP_031022271.1">
    <property type="nucleotide sequence ID" value="XM_031171756.1"/>
</dbReference>
<evidence type="ECO:0000313" key="3">
    <source>
        <dbReference type="Proteomes" id="UP000319731"/>
    </source>
</evidence>
<evidence type="ECO:0000256" key="1">
    <source>
        <dbReference type="SAM" id="MobiDB-lite"/>
    </source>
</evidence>
<dbReference type="InterPro" id="IPR029033">
    <property type="entry name" value="His_PPase_superfam"/>
</dbReference>
<dbReference type="GeneID" id="42007053"/>
<gene>
    <name evidence="2" type="ORF">SmJEL517_g05830</name>
</gene>
<dbReference type="InterPro" id="IPR013078">
    <property type="entry name" value="His_Pase_superF_clade-1"/>
</dbReference>
<dbReference type="Gene3D" id="3.40.50.1240">
    <property type="entry name" value="Phosphoglycerate mutase-like"/>
    <property type="match status" value="1"/>
</dbReference>
<dbReference type="PANTHER" id="PTHR48100">
    <property type="entry name" value="BROAD-SPECIFICITY PHOSPHATASE YOR283W-RELATED"/>
    <property type="match status" value="1"/>
</dbReference>
<comment type="caution">
    <text evidence="2">The sequence shown here is derived from an EMBL/GenBank/DDBJ whole genome shotgun (WGS) entry which is preliminary data.</text>
</comment>
<dbReference type="InterPro" id="IPR050275">
    <property type="entry name" value="PGM_Phosphatase"/>
</dbReference>
<dbReference type="SUPFAM" id="SSF53254">
    <property type="entry name" value="Phosphoglycerate mutase-like"/>
    <property type="match status" value="1"/>
</dbReference>
<proteinExistence type="predicted"/>
<dbReference type="PROSITE" id="PS00175">
    <property type="entry name" value="PG_MUTASE"/>
    <property type="match status" value="1"/>
</dbReference>
<dbReference type="AlphaFoldDB" id="A0A507BTI3"/>
<dbReference type="Proteomes" id="UP000319731">
    <property type="component" value="Unassembled WGS sequence"/>
</dbReference>
<feature type="region of interest" description="Disordered" evidence="1">
    <location>
        <begin position="216"/>
        <end position="237"/>
    </location>
</feature>
<dbReference type="InterPro" id="IPR001345">
    <property type="entry name" value="PG/BPGM_mutase_AS"/>
</dbReference>
<reference evidence="2 3" key="1">
    <citation type="journal article" date="2019" name="Sci. Rep.">
        <title>Comparative genomics of chytrid fungi reveal insights into the obligate biotrophic and pathogenic lifestyle of Synchytrium endobioticum.</title>
        <authorList>
            <person name="van de Vossenberg B.T.L.H."/>
            <person name="Warris S."/>
            <person name="Nguyen H.D.T."/>
            <person name="van Gent-Pelzer M.P.E."/>
            <person name="Joly D.L."/>
            <person name="van de Geest H.C."/>
            <person name="Bonants P.J.M."/>
            <person name="Smith D.S."/>
            <person name="Levesque C.A."/>
            <person name="van der Lee T.A.J."/>
        </authorList>
    </citation>
    <scope>NUCLEOTIDE SEQUENCE [LARGE SCALE GENOMIC DNA]</scope>
    <source>
        <strain evidence="2 3">JEL517</strain>
    </source>
</reference>
<keyword evidence="3" id="KW-1185">Reference proteome</keyword>